<dbReference type="EMBL" id="MPUH01002358">
    <property type="protein sequence ID" value="OMJ65192.1"/>
    <property type="molecule type" value="Genomic_DNA"/>
</dbReference>
<gene>
    <name evidence="3" type="ORF">SteCoe_38865</name>
</gene>
<comment type="catalytic activity">
    <reaction evidence="1">
        <text>O-phospho-L-seryl-[protein] + H2O = L-seryl-[protein] + phosphate</text>
        <dbReference type="Rhea" id="RHEA:20629"/>
        <dbReference type="Rhea" id="RHEA-COMP:9863"/>
        <dbReference type="Rhea" id="RHEA-COMP:11604"/>
        <dbReference type="ChEBI" id="CHEBI:15377"/>
        <dbReference type="ChEBI" id="CHEBI:29999"/>
        <dbReference type="ChEBI" id="CHEBI:43474"/>
        <dbReference type="ChEBI" id="CHEBI:83421"/>
        <dbReference type="EC" id="3.1.3.16"/>
    </reaction>
</comment>
<dbReference type="Gene3D" id="3.60.40.10">
    <property type="entry name" value="PPM-type phosphatase domain"/>
    <property type="match status" value="1"/>
</dbReference>
<dbReference type="AlphaFoldDB" id="A0A1R2AKZ6"/>
<dbReference type="PANTHER" id="PTHR12320">
    <property type="entry name" value="PROTEIN PHOSPHATASE 2C"/>
    <property type="match status" value="1"/>
</dbReference>
<evidence type="ECO:0000256" key="1">
    <source>
        <dbReference type="RuleBase" id="RU366020"/>
    </source>
</evidence>
<evidence type="ECO:0000313" key="4">
    <source>
        <dbReference type="Proteomes" id="UP000187209"/>
    </source>
</evidence>
<dbReference type="GO" id="GO:0004722">
    <property type="term" value="F:protein serine/threonine phosphatase activity"/>
    <property type="evidence" value="ECO:0007669"/>
    <property type="project" value="UniProtKB-EC"/>
</dbReference>
<dbReference type="Proteomes" id="UP000187209">
    <property type="component" value="Unassembled WGS sequence"/>
</dbReference>
<proteinExistence type="inferred from homology"/>
<dbReference type="SUPFAM" id="SSF81606">
    <property type="entry name" value="PP2C-like"/>
    <property type="match status" value="1"/>
</dbReference>
<dbReference type="SMART" id="SM00332">
    <property type="entry name" value="PP2Cc"/>
    <property type="match status" value="1"/>
</dbReference>
<comment type="caution">
    <text evidence="3">The sequence shown here is derived from an EMBL/GenBank/DDBJ whole genome shotgun (WGS) entry which is preliminary data.</text>
</comment>
<keyword evidence="1" id="KW-0464">Manganese</keyword>
<dbReference type="EC" id="3.1.3.16" evidence="1"/>
<dbReference type="OrthoDB" id="60843at2759"/>
<protein>
    <recommendedName>
        <fullName evidence="1">Protein phosphatase</fullName>
        <ecNumber evidence="1">3.1.3.16</ecNumber>
    </recommendedName>
</protein>
<sequence>MAELHIVKAIRSIRNFVYYVQAKNNRKHERTLHRISVNKGYSLFPYILCLSHRNQYKEYPMIYSLSYQEYFIELWLNPESEFIIKSKDSVILNQNYPIKLNNSQKLVNYIQCPMIKCINLLENYRVQVKILKIGLEFKSSCKSIGKDELRNEDAYFFTPNVLGIADGIGSLYTKYGISSKDFSTELMQKCEELVNSGSHSLQGRKLIQEALKSVVSGGSSTYLIASLLKNRLHVSNLGDCGLLLFRNHDSKLRLVFQTSAKYYNSDTPFQISKEFTQTQLNFLKPGCGLQSNLPITDRIDSDEYSITINEGDIIVMGTDGLFDNLYTEEIQKIIKTHMKSGVNTIASQLTFQAFKRSYSNNRCPFQDRMTSFSSRWQGGKKDDITVIVSIIQSE</sequence>
<dbReference type="InterPro" id="IPR036457">
    <property type="entry name" value="PPM-type-like_dom_sf"/>
</dbReference>
<dbReference type="GO" id="GO:0046872">
    <property type="term" value="F:metal ion binding"/>
    <property type="evidence" value="ECO:0007669"/>
    <property type="project" value="UniProtKB-UniRule"/>
</dbReference>
<dbReference type="PROSITE" id="PS51746">
    <property type="entry name" value="PPM_2"/>
    <property type="match status" value="1"/>
</dbReference>
<comment type="similarity">
    <text evidence="1">Belongs to the PP2C family.</text>
</comment>
<reference evidence="3 4" key="1">
    <citation type="submission" date="2016-11" db="EMBL/GenBank/DDBJ databases">
        <title>The macronuclear genome of Stentor coeruleus: a giant cell with tiny introns.</title>
        <authorList>
            <person name="Slabodnick M."/>
            <person name="Ruby J.G."/>
            <person name="Reiff S.B."/>
            <person name="Swart E.C."/>
            <person name="Gosai S."/>
            <person name="Prabakaran S."/>
            <person name="Witkowska E."/>
            <person name="Larue G.E."/>
            <person name="Fisher S."/>
            <person name="Freeman R.M."/>
            <person name="Gunawardena J."/>
            <person name="Chu W."/>
            <person name="Stover N.A."/>
            <person name="Gregory B.D."/>
            <person name="Nowacki M."/>
            <person name="Derisi J."/>
            <person name="Roy S.W."/>
            <person name="Marshall W.F."/>
            <person name="Sood P."/>
        </authorList>
    </citation>
    <scope>NUCLEOTIDE SEQUENCE [LARGE SCALE GENOMIC DNA]</scope>
    <source>
        <strain evidence="3">WM001</strain>
    </source>
</reference>
<comment type="catalytic activity">
    <reaction evidence="1">
        <text>O-phospho-L-threonyl-[protein] + H2O = L-threonyl-[protein] + phosphate</text>
        <dbReference type="Rhea" id="RHEA:47004"/>
        <dbReference type="Rhea" id="RHEA-COMP:11060"/>
        <dbReference type="Rhea" id="RHEA-COMP:11605"/>
        <dbReference type="ChEBI" id="CHEBI:15377"/>
        <dbReference type="ChEBI" id="CHEBI:30013"/>
        <dbReference type="ChEBI" id="CHEBI:43474"/>
        <dbReference type="ChEBI" id="CHEBI:61977"/>
        <dbReference type="EC" id="3.1.3.16"/>
    </reaction>
</comment>
<dbReference type="SMART" id="SM00331">
    <property type="entry name" value="PP2C_SIG"/>
    <property type="match status" value="1"/>
</dbReference>
<dbReference type="PANTHER" id="PTHR12320:SF1">
    <property type="entry name" value="PROTEIN PHOSPHATASE PTC7 HOMOLOG"/>
    <property type="match status" value="1"/>
</dbReference>
<keyword evidence="1" id="KW-0904">Protein phosphatase</keyword>
<keyword evidence="1" id="KW-0460">Magnesium</keyword>
<accession>A0A1R2AKZ6</accession>
<dbReference type="InterPro" id="IPR039123">
    <property type="entry name" value="PPTC7"/>
</dbReference>
<comment type="cofactor">
    <cofactor evidence="1">
        <name>Mg(2+)</name>
        <dbReference type="ChEBI" id="CHEBI:18420"/>
    </cofactor>
</comment>
<keyword evidence="4" id="KW-1185">Reference proteome</keyword>
<evidence type="ECO:0000313" key="3">
    <source>
        <dbReference type="EMBL" id="OMJ65192.1"/>
    </source>
</evidence>
<organism evidence="3 4">
    <name type="scientific">Stentor coeruleus</name>
    <dbReference type="NCBI Taxonomy" id="5963"/>
    <lineage>
        <taxon>Eukaryota</taxon>
        <taxon>Sar</taxon>
        <taxon>Alveolata</taxon>
        <taxon>Ciliophora</taxon>
        <taxon>Postciliodesmatophora</taxon>
        <taxon>Heterotrichea</taxon>
        <taxon>Heterotrichida</taxon>
        <taxon>Stentoridae</taxon>
        <taxon>Stentor</taxon>
    </lineage>
</organism>
<keyword evidence="1" id="KW-0378">Hydrolase</keyword>
<comment type="cofactor">
    <cofactor evidence="1">
        <name>Mn(2+)</name>
        <dbReference type="ChEBI" id="CHEBI:29035"/>
    </cofactor>
</comment>
<keyword evidence="1" id="KW-0479">Metal-binding</keyword>
<name>A0A1R2AKZ6_9CILI</name>
<evidence type="ECO:0000259" key="2">
    <source>
        <dbReference type="PROSITE" id="PS51746"/>
    </source>
</evidence>
<feature type="domain" description="PPM-type phosphatase" evidence="2">
    <location>
        <begin position="137"/>
        <end position="391"/>
    </location>
</feature>
<dbReference type="InterPro" id="IPR001932">
    <property type="entry name" value="PPM-type_phosphatase-like_dom"/>
</dbReference>